<dbReference type="Pfam" id="PF15665">
    <property type="entry name" value="FAM184"/>
    <property type="match status" value="1"/>
</dbReference>
<feature type="region of interest" description="Disordered" evidence="3">
    <location>
        <begin position="1013"/>
        <end position="1083"/>
    </location>
</feature>
<evidence type="ECO:0000313" key="5">
    <source>
        <dbReference type="Ensembl" id="ENSCCRP00015087703.1"/>
    </source>
</evidence>
<feature type="coiled-coil region" evidence="2">
    <location>
        <begin position="745"/>
        <end position="917"/>
    </location>
</feature>
<accession>A0A8C1XXT5</accession>
<keyword evidence="1 2" id="KW-0175">Coiled coil</keyword>
<sequence length="1083" mass="126526">MATGAGWHTSTSTSTSTSFPSGLTLEYTQDLHLKMSKKIAQLTKVIYALNTKNDEHEAAIQTLKEAHEEEVQQILSDTREKIMQYKSKISDEMDLKRRIQSLEESMELHERMKRQALTEFETYRQRVEDMQLCTEAQHTQRVVTMSREVEEMRRSFEEKLRSFGQLQSQFEQEKQQALEELRAAHRQEVQELLRSHQSQNANYSKDQEKLGQLHKAEVDSLTERVEELKQDKKRLVEEYEAKLNKAQAFYERELEAMKRTQQMTAENLLAWKKTEAELRKEFQAQEAALQKTLGKLRSELQRVQEEARESREKSHKLQASLILHKQLEEVTKDTEIVEIRQREAECELEASRDRVQQQATEILLKASQIGSLQATQMTHEAVIRDLESEKSRLKDKVLRLEEERGALQKKSQSLDDRQRQQILSLEKSLREEKQIYEKELMNLRAKYEEDTAHFKDAHSRALDEISRKHRVALENTQSVSEKERNRLLSEMEEQFEKERSSLEEQKSLLREELDSLREELTAKLNMANSEVNRLQELVKQGEQGLSSAEGHIFNLKDAQKKLLEELDATRARLRETSNLLTALQGEMESQKQQHDAKLIATKEEEKLKMDKMHMLLGNTREDLGNVLLTHVILRVITEIWCQTCPLNFHCFIYEPVSPTSFVQISLLKQSLEMQLSQSQHSLQQLQAQFSQEREHLGQQLQEMELEHQRREQRLQEAHCCAIQDMQEARQHDLKELEERLRQQHHMELQTLREAHRQNIETLKQQSEQELQTLRFELEDEGKAMLASLRSELNHLHASAIEHMRQTHQQEAAAAKQELENALEQSRVKERELLSRISDLQEEVSRRKKQIADLDHEIHTLNENISTLTKELELKGKEVLKIRSEASQQIRAHEQDLCKKHEREMAELNALHHRETQNMLSDFNKAQELLKDKISALQILLEGTEDKFRNRESRHEDLQTIAELKDMVAEREALVKKLVDDKKFYQLELVNRETNFNKIFSANPNVGVINPLVKQKRKNDKSTTRFSSSANLRANVEASGTGSGQPQPNRLEPIPNSPIHQLEPNTSKPLPPPTPLTEPKKLTR</sequence>
<reference evidence="5" key="1">
    <citation type="submission" date="2025-08" db="UniProtKB">
        <authorList>
            <consortium name="Ensembl"/>
        </authorList>
    </citation>
    <scope>IDENTIFICATION</scope>
</reference>
<evidence type="ECO:0000259" key="4">
    <source>
        <dbReference type="Pfam" id="PF15665"/>
    </source>
</evidence>
<feature type="compositionally biased region" description="Polar residues" evidence="3">
    <location>
        <begin position="1023"/>
        <end position="1047"/>
    </location>
</feature>
<dbReference type="InterPro" id="IPR039478">
    <property type="entry name" value="FAM184A/B_N"/>
</dbReference>
<dbReference type="PANTHER" id="PTHR18870">
    <property type="entry name" value="PROTEIN TAG-278-RELATED"/>
    <property type="match status" value="1"/>
</dbReference>
<protein>
    <submittedName>
        <fullName evidence="5">Family with sequence similarity 184 member A</fullName>
    </submittedName>
</protein>
<dbReference type="AlphaFoldDB" id="A0A8C1XXT5"/>
<dbReference type="Ensembl" id="ENSCCRT00015090524.1">
    <property type="protein sequence ID" value="ENSCCRP00015087703.1"/>
    <property type="gene ID" value="ENSCCRG00015035236.1"/>
</dbReference>
<feature type="coiled-coil region" evidence="2">
    <location>
        <begin position="46"/>
        <end position="119"/>
    </location>
</feature>
<evidence type="ECO:0000313" key="6">
    <source>
        <dbReference type="Proteomes" id="UP000694700"/>
    </source>
</evidence>
<dbReference type="Proteomes" id="UP000694700">
    <property type="component" value="Unplaced"/>
</dbReference>
<name>A0A8C1XXT5_CYPCA</name>
<feature type="coiled-coil region" evidence="2">
    <location>
        <begin position="167"/>
        <end position="453"/>
    </location>
</feature>
<organism evidence="5 6">
    <name type="scientific">Cyprinus carpio</name>
    <name type="common">Common carp</name>
    <dbReference type="NCBI Taxonomy" id="7962"/>
    <lineage>
        <taxon>Eukaryota</taxon>
        <taxon>Metazoa</taxon>
        <taxon>Chordata</taxon>
        <taxon>Craniata</taxon>
        <taxon>Vertebrata</taxon>
        <taxon>Euteleostomi</taxon>
        <taxon>Actinopterygii</taxon>
        <taxon>Neopterygii</taxon>
        <taxon>Teleostei</taxon>
        <taxon>Ostariophysi</taxon>
        <taxon>Cypriniformes</taxon>
        <taxon>Cyprinidae</taxon>
        <taxon>Cyprininae</taxon>
        <taxon>Cyprinus</taxon>
    </lineage>
</organism>
<feature type="coiled-coil region" evidence="2">
    <location>
        <begin position="485"/>
        <end position="593"/>
    </location>
</feature>
<evidence type="ECO:0000256" key="1">
    <source>
        <dbReference type="ARBA" id="ARBA00023054"/>
    </source>
</evidence>
<feature type="coiled-coil region" evidence="2">
    <location>
        <begin position="668"/>
        <end position="713"/>
    </location>
</feature>
<evidence type="ECO:0000256" key="2">
    <source>
        <dbReference type="SAM" id="Coils"/>
    </source>
</evidence>
<feature type="domain" description="Protein FAM184A/B N-terminal" evidence="4">
    <location>
        <begin position="45"/>
        <end position="255"/>
    </location>
</feature>
<feature type="compositionally biased region" description="Low complexity" evidence="3">
    <location>
        <begin position="9"/>
        <end position="18"/>
    </location>
</feature>
<feature type="region of interest" description="Disordered" evidence="3">
    <location>
        <begin position="1"/>
        <end position="21"/>
    </location>
</feature>
<evidence type="ECO:0000256" key="3">
    <source>
        <dbReference type="SAM" id="MobiDB-lite"/>
    </source>
</evidence>
<proteinExistence type="predicted"/>
<dbReference type="PANTHER" id="PTHR18870:SF7">
    <property type="entry name" value="PROTEIN FAM184A"/>
    <property type="match status" value="1"/>
</dbReference>